<dbReference type="SMART" id="SM00385">
    <property type="entry name" value="CYCLIN"/>
    <property type="match status" value="1"/>
</dbReference>
<dbReference type="AlphaFoldDB" id="A0A1J4KVZ2"/>
<dbReference type="GeneID" id="94832383"/>
<dbReference type="EMBL" id="MLAK01000239">
    <property type="protein sequence ID" value="OHT15306.1"/>
    <property type="molecule type" value="Genomic_DNA"/>
</dbReference>
<dbReference type="RefSeq" id="XP_068368442.1">
    <property type="nucleotide sequence ID" value="XM_068497679.1"/>
</dbReference>
<feature type="domain" description="Cyclin-like" evidence="2">
    <location>
        <begin position="81"/>
        <end position="168"/>
    </location>
</feature>
<dbReference type="SUPFAM" id="SSF47954">
    <property type="entry name" value="Cyclin-like"/>
    <property type="match status" value="1"/>
</dbReference>
<dbReference type="InterPro" id="IPR006671">
    <property type="entry name" value="Cyclin_N"/>
</dbReference>
<dbReference type="InterPro" id="IPR039361">
    <property type="entry name" value="Cyclin"/>
</dbReference>
<dbReference type="OrthoDB" id="5590282at2759"/>
<sequence length="287" mass="32952">MIQDFPFSDITSSSDSFEKQRFTDLDTDTPEDDDENDGYDYFKEYVDVFFLNISFYEEEVAILRSSSYISITQSQMAALVDWMSEICDTYFLSIDTLSLSVFLLDIYLLKSLKNCPLISQLQLLAASCILIAAKYEERFFPAASEILYLCDGLYNRSDLIRMQNQVLSIVQHRITRPSDARFAARLKIANVMYTGEVEVEPLFCRSIDFVFRAALRSSFLSLSPPNKLAKALVDTARGENEEESEMDFEEKNEMMNKIKIIERGEAALKMAIHEVLEEIAKSEFENS</sequence>
<proteinExistence type="inferred from homology"/>
<dbReference type="InterPro" id="IPR013763">
    <property type="entry name" value="Cyclin-like_dom"/>
</dbReference>
<dbReference type="PANTHER" id="PTHR10177">
    <property type="entry name" value="CYCLINS"/>
    <property type="match status" value="1"/>
</dbReference>
<keyword evidence="1" id="KW-0195">Cyclin</keyword>
<organism evidence="3 4">
    <name type="scientific">Tritrichomonas foetus</name>
    <dbReference type="NCBI Taxonomy" id="1144522"/>
    <lineage>
        <taxon>Eukaryota</taxon>
        <taxon>Metamonada</taxon>
        <taxon>Parabasalia</taxon>
        <taxon>Tritrichomonadida</taxon>
        <taxon>Tritrichomonadidae</taxon>
        <taxon>Tritrichomonas</taxon>
    </lineage>
</organism>
<dbReference type="VEuPathDB" id="TrichDB:TRFO_14213"/>
<name>A0A1J4KVZ2_9EUKA</name>
<accession>A0A1J4KVZ2</accession>
<dbReference type="Gene3D" id="1.10.472.10">
    <property type="entry name" value="Cyclin-like"/>
    <property type="match status" value="2"/>
</dbReference>
<keyword evidence="4" id="KW-1185">Reference proteome</keyword>
<reference evidence="3" key="1">
    <citation type="submission" date="2016-10" db="EMBL/GenBank/DDBJ databases">
        <authorList>
            <person name="Benchimol M."/>
            <person name="Almeida L.G."/>
            <person name="Vasconcelos A.T."/>
            <person name="Perreira-Neves A."/>
            <person name="Rosa I.A."/>
            <person name="Tasca T."/>
            <person name="Bogo M.R."/>
            <person name="de Souza W."/>
        </authorList>
    </citation>
    <scope>NUCLEOTIDE SEQUENCE [LARGE SCALE GENOMIC DNA]</scope>
    <source>
        <strain evidence="3">K</strain>
    </source>
</reference>
<protein>
    <submittedName>
        <fullName evidence="3">Cyclin B</fullName>
    </submittedName>
</protein>
<comment type="caution">
    <text evidence="3">The sequence shown here is derived from an EMBL/GenBank/DDBJ whole genome shotgun (WGS) entry which is preliminary data.</text>
</comment>
<evidence type="ECO:0000313" key="4">
    <source>
        <dbReference type="Proteomes" id="UP000179807"/>
    </source>
</evidence>
<gene>
    <name evidence="3" type="ORF">TRFO_14213</name>
</gene>
<comment type="similarity">
    <text evidence="1">Belongs to the cyclin family.</text>
</comment>
<evidence type="ECO:0000259" key="2">
    <source>
        <dbReference type="SMART" id="SM00385"/>
    </source>
</evidence>
<dbReference type="Pfam" id="PF00134">
    <property type="entry name" value="Cyclin_N"/>
    <property type="match status" value="1"/>
</dbReference>
<evidence type="ECO:0000256" key="1">
    <source>
        <dbReference type="RuleBase" id="RU000383"/>
    </source>
</evidence>
<evidence type="ECO:0000313" key="3">
    <source>
        <dbReference type="EMBL" id="OHT15306.1"/>
    </source>
</evidence>
<dbReference type="Proteomes" id="UP000179807">
    <property type="component" value="Unassembled WGS sequence"/>
</dbReference>
<dbReference type="InterPro" id="IPR036915">
    <property type="entry name" value="Cyclin-like_sf"/>
</dbReference>